<feature type="transmembrane region" description="Helical" evidence="1">
    <location>
        <begin position="344"/>
        <end position="367"/>
    </location>
</feature>
<protein>
    <submittedName>
        <fullName evidence="3">Uncharacterized protein</fullName>
    </submittedName>
</protein>
<organism evidence="3 4">
    <name type="scientific">Pseudolactococcus raffinolactis</name>
    <dbReference type="NCBI Taxonomy" id="1366"/>
    <lineage>
        <taxon>Bacteria</taxon>
        <taxon>Bacillati</taxon>
        <taxon>Bacillota</taxon>
        <taxon>Bacilli</taxon>
        <taxon>Lactobacillales</taxon>
        <taxon>Streptococcaceae</taxon>
        <taxon>Pseudolactococcus</taxon>
    </lineage>
</organism>
<feature type="transmembrane region" description="Helical" evidence="1">
    <location>
        <begin position="244"/>
        <end position="265"/>
    </location>
</feature>
<feature type="transmembrane region" description="Helical" evidence="1">
    <location>
        <begin position="503"/>
        <end position="520"/>
    </location>
</feature>
<reference evidence="4 5" key="1">
    <citation type="submission" date="2019-12" db="EMBL/GenBank/DDBJ databases">
        <title>Whole genome sequences of Lactococcus raffinolactis strains isolated from sewage.</title>
        <authorList>
            <person name="Ybazeta G."/>
            <person name="Ross M."/>
            <person name="Brabant-Kirwan D."/>
            <person name="Saleh M."/>
            <person name="Dillon J.A."/>
            <person name="Splinter K."/>
            <person name="Nokhbeh R."/>
        </authorList>
    </citation>
    <scope>NUCLEOTIDE SEQUENCE [LARGE SCALE GENOMIC DNA]</scope>
    <source>
        <strain evidence="3 4">Lr_19_14</strain>
        <strain evidence="2 5">Lr_19_5</strain>
    </source>
</reference>
<keyword evidence="1" id="KW-0472">Membrane</keyword>
<feature type="transmembrane region" description="Helical" evidence="1">
    <location>
        <begin position="532"/>
        <end position="553"/>
    </location>
</feature>
<evidence type="ECO:0000313" key="3">
    <source>
        <dbReference type="EMBL" id="QIW57440.1"/>
    </source>
</evidence>
<keyword evidence="4" id="KW-1185">Reference proteome</keyword>
<feature type="transmembrane region" description="Helical" evidence="1">
    <location>
        <begin position="105"/>
        <end position="135"/>
    </location>
</feature>
<feature type="transmembrane region" description="Helical" evidence="1">
    <location>
        <begin position="463"/>
        <end position="491"/>
    </location>
</feature>
<accession>A0A6H0UN25</accession>
<proteinExistence type="predicted"/>
<gene>
    <name evidence="3" type="ORF">GU334_00225</name>
    <name evidence="2" type="ORF">GU336_00230</name>
</gene>
<evidence type="ECO:0000256" key="1">
    <source>
        <dbReference type="SAM" id="Phobius"/>
    </source>
</evidence>
<dbReference type="EMBL" id="CP047628">
    <property type="protein sequence ID" value="QIW57440.1"/>
    <property type="molecule type" value="Genomic_DNA"/>
</dbReference>
<keyword evidence="1" id="KW-0812">Transmembrane</keyword>
<evidence type="ECO:0000313" key="5">
    <source>
        <dbReference type="Proteomes" id="UP000501945"/>
    </source>
</evidence>
<feature type="transmembrane region" description="Helical" evidence="1">
    <location>
        <begin position="220"/>
        <end position="238"/>
    </location>
</feature>
<keyword evidence="1" id="KW-1133">Transmembrane helix</keyword>
<dbReference type="AlphaFoldDB" id="A0A6H0UN25"/>
<feature type="transmembrane region" description="Helical" evidence="1">
    <location>
        <begin position="156"/>
        <end position="176"/>
    </location>
</feature>
<dbReference type="Proteomes" id="UP000501558">
    <property type="component" value="Chromosome"/>
</dbReference>
<feature type="transmembrane region" description="Helical" evidence="1">
    <location>
        <begin position="188"/>
        <end position="208"/>
    </location>
</feature>
<evidence type="ECO:0000313" key="2">
    <source>
        <dbReference type="EMBL" id="QIW52713.1"/>
    </source>
</evidence>
<name>A0A6H0UN25_9LACT</name>
<feature type="transmembrane region" description="Helical" evidence="1">
    <location>
        <begin position="52"/>
        <end position="80"/>
    </location>
</feature>
<feature type="transmembrane region" description="Helical" evidence="1">
    <location>
        <begin position="435"/>
        <end position="457"/>
    </location>
</feature>
<dbReference type="EMBL" id="CP047616">
    <property type="protein sequence ID" value="QIW52713.1"/>
    <property type="molecule type" value="Genomic_DNA"/>
</dbReference>
<feature type="transmembrane region" description="Helical" evidence="1">
    <location>
        <begin position="387"/>
        <end position="405"/>
    </location>
</feature>
<sequence length="562" mass="65393">MAMIPYLNFYKNYLQIKNTNFLNGLWFWLRRLPVIGQSISPNFYGMRDLKTIILLILKWLSLPLTVLRKSILIFIAWLMAFGVKNLSLQKESILWHTFRVDYPEIFHWTLTLFLIFCVFEQLSFVMASSGSLFRGIEFAKMFQLSYGDTLKKLNRINLVMSLLAYIFPLGILGLIYHQTFIALILPSSFRLLLLNLALILVSQNWWLTVLDKSQKKIFKYMYRGVVFGGGLFSLIYLTTVHTVVWTPLLAWLILLLAIASFLLSWKMTLSQGYIQRVFQNKVLQEQIVAEIKSNQSNTGMKAAQKSSQKIEVTDEQELFNKYSGIQLLNRLLFKRYRKIFKKKLTYRLGGLALAFLIILGIYGYLAIRFGKTNYLTFHQVGQILPSIFFIMYLASLSKEIVAIYYTKCDQAMLNYPFYRTEQTILQSFIGRLKQLFMANTPIVVGLFVNVFAGILLFGKDIPLSFYGLIVFYGIAVNLLFSFHELFLYYILQPFDRDGNTKNPIFTMINGIFYYFCIQNYQLANRFKQTTSYVLIISIIIVVYVSLGLIIVKLKAPKQFKLK</sequence>
<dbReference type="Proteomes" id="UP000501945">
    <property type="component" value="Chromosome"/>
</dbReference>
<dbReference type="RefSeq" id="WP_157738502.1">
    <property type="nucleotide sequence ID" value="NZ_CP023392.1"/>
</dbReference>
<evidence type="ECO:0000313" key="4">
    <source>
        <dbReference type="Proteomes" id="UP000501558"/>
    </source>
</evidence>